<protein>
    <submittedName>
        <fullName evidence="1">Uncharacterized protein</fullName>
    </submittedName>
</protein>
<proteinExistence type="predicted"/>
<evidence type="ECO:0000313" key="2">
    <source>
        <dbReference type="Proteomes" id="UP000887013"/>
    </source>
</evidence>
<comment type="caution">
    <text evidence="1">The sequence shown here is derived from an EMBL/GenBank/DDBJ whole genome shotgun (WGS) entry which is preliminary data.</text>
</comment>
<evidence type="ECO:0000313" key="1">
    <source>
        <dbReference type="EMBL" id="GFS92935.1"/>
    </source>
</evidence>
<dbReference type="OrthoDB" id="6607637at2759"/>
<sequence>MGKIGVLKSYCFRDDYGDAIERYNQMLNYFFFSPEVRRKRTPMRCIRFSHEGITALTAGTSMDVIPPYFRLIARFGDTHWYPRSSPSVT</sequence>
<dbReference type="AlphaFoldDB" id="A0A8X6TBN7"/>
<organism evidence="1 2">
    <name type="scientific">Nephila pilipes</name>
    <name type="common">Giant wood spider</name>
    <name type="synonym">Nephila maculata</name>
    <dbReference type="NCBI Taxonomy" id="299642"/>
    <lineage>
        <taxon>Eukaryota</taxon>
        <taxon>Metazoa</taxon>
        <taxon>Ecdysozoa</taxon>
        <taxon>Arthropoda</taxon>
        <taxon>Chelicerata</taxon>
        <taxon>Arachnida</taxon>
        <taxon>Araneae</taxon>
        <taxon>Araneomorphae</taxon>
        <taxon>Entelegynae</taxon>
        <taxon>Araneoidea</taxon>
        <taxon>Nephilidae</taxon>
        <taxon>Nephila</taxon>
    </lineage>
</organism>
<accession>A0A8X6TBN7</accession>
<name>A0A8X6TBN7_NEPPI</name>
<reference evidence="1" key="1">
    <citation type="submission" date="2020-08" db="EMBL/GenBank/DDBJ databases">
        <title>Multicomponent nature underlies the extraordinary mechanical properties of spider dragline silk.</title>
        <authorList>
            <person name="Kono N."/>
            <person name="Nakamura H."/>
            <person name="Mori M."/>
            <person name="Yoshida Y."/>
            <person name="Ohtoshi R."/>
            <person name="Malay A.D."/>
            <person name="Moran D.A.P."/>
            <person name="Tomita M."/>
            <person name="Numata K."/>
            <person name="Arakawa K."/>
        </authorList>
    </citation>
    <scope>NUCLEOTIDE SEQUENCE</scope>
</reference>
<gene>
    <name evidence="1" type="ORF">NPIL_471931</name>
</gene>
<keyword evidence="2" id="KW-1185">Reference proteome</keyword>
<dbReference type="Proteomes" id="UP000887013">
    <property type="component" value="Unassembled WGS sequence"/>
</dbReference>
<dbReference type="EMBL" id="BMAW01099999">
    <property type="protein sequence ID" value="GFS92935.1"/>
    <property type="molecule type" value="Genomic_DNA"/>
</dbReference>